<evidence type="ECO:0000256" key="1">
    <source>
        <dbReference type="SAM" id="SignalP"/>
    </source>
</evidence>
<dbReference type="Proteomes" id="UP001165343">
    <property type="component" value="Unassembled WGS sequence"/>
</dbReference>
<feature type="chain" id="PRO_5046546136" evidence="1">
    <location>
        <begin position="23"/>
        <end position="177"/>
    </location>
</feature>
<evidence type="ECO:0000313" key="3">
    <source>
        <dbReference type="Proteomes" id="UP001165343"/>
    </source>
</evidence>
<protein>
    <submittedName>
        <fullName evidence="2">Acyloxyacyl hydrolase</fullName>
    </submittedName>
</protein>
<reference evidence="2" key="1">
    <citation type="submission" date="2022-05" db="EMBL/GenBank/DDBJ databases">
        <authorList>
            <person name="Jo J.-H."/>
            <person name="Im W.-T."/>
        </authorList>
    </citation>
    <scope>NUCLEOTIDE SEQUENCE</scope>
    <source>
        <strain evidence="2">RG327</strain>
    </source>
</reference>
<proteinExistence type="predicted"/>
<dbReference type="Gene3D" id="2.40.160.20">
    <property type="match status" value="1"/>
</dbReference>
<name>A0ABT0RG70_9SPHN</name>
<feature type="signal peptide" evidence="1">
    <location>
        <begin position="1"/>
        <end position="22"/>
    </location>
</feature>
<sequence length="177" mass="18475">MKRLAIAMLGAAAALFPGPAFAGELFGGLYAHGVDTPLTLGGHVEDGVDLQLGWRGGDIARVFGGRLQPYVFGALNSAGHTSYAAVGLSAKFGSTVYVRPGLGIAVHTGSDAEFDNPFNDKIEFGSRVLFEPELAIGVQVAPRVSAEASWVHLSHAQLFGKQNPGIDNVGVRVNVAF</sequence>
<evidence type="ECO:0000313" key="2">
    <source>
        <dbReference type="EMBL" id="MCL6679246.1"/>
    </source>
</evidence>
<keyword evidence="1" id="KW-0732">Signal</keyword>
<dbReference type="Pfam" id="PF09411">
    <property type="entry name" value="PagL"/>
    <property type="match status" value="1"/>
</dbReference>
<dbReference type="RefSeq" id="WP_249868156.1">
    <property type="nucleotide sequence ID" value="NZ_JAMGBC010000001.1"/>
</dbReference>
<comment type="caution">
    <text evidence="2">The sequence shown here is derived from an EMBL/GenBank/DDBJ whole genome shotgun (WGS) entry which is preliminary data.</text>
</comment>
<gene>
    <name evidence="2" type="ORF">LZ519_07985</name>
</gene>
<dbReference type="GO" id="GO:0016787">
    <property type="term" value="F:hydrolase activity"/>
    <property type="evidence" value="ECO:0007669"/>
    <property type="project" value="UniProtKB-KW"/>
</dbReference>
<keyword evidence="3" id="KW-1185">Reference proteome</keyword>
<organism evidence="2 3">
    <name type="scientific">Sphingomonas anseongensis</name>
    <dbReference type="NCBI Taxonomy" id="2908207"/>
    <lineage>
        <taxon>Bacteria</taxon>
        <taxon>Pseudomonadati</taxon>
        <taxon>Pseudomonadota</taxon>
        <taxon>Alphaproteobacteria</taxon>
        <taxon>Sphingomonadales</taxon>
        <taxon>Sphingomonadaceae</taxon>
        <taxon>Sphingomonas</taxon>
    </lineage>
</organism>
<dbReference type="InterPro" id="IPR018550">
    <property type="entry name" value="Lipid-A_deacylase-rel"/>
</dbReference>
<keyword evidence="2" id="KW-0378">Hydrolase</keyword>
<accession>A0ABT0RG70</accession>
<dbReference type="EMBL" id="JAMGBC010000001">
    <property type="protein sequence ID" value="MCL6679246.1"/>
    <property type="molecule type" value="Genomic_DNA"/>
</dbReference>